<protein>
    <recommendedName>
        <fullName evidence="9">Sec-independent protein translocase protein TatA</fullName>
    </recommendedName>
</protein>
<evidence type="ECO:0000256" key="1">
    <source>
        <dbReference type="ARBA" id="ARBA00004162"/>
    </source>
</evidence>
<name>A0A7C4U6S4_UNCW3</name>
<sequence>MFGTIGWPEIIIILLLVLLLFGAKRLPEIGKSLGKGLREFKDALKGIDEEDKKEKGEEDDK</sequence>
<dbReference type="Gene3D" id="1.20.5.3310">
    <property type="match status" value="1"/>
</dbReference>
<accession>A0A7C4U6S4</accession>
<dbReference type="GO" id="GO:0008320">
    <property type="term" value="F:protein transmembrane transporter activity"/>
    <property type="evidence" value="ECO:0007669"/>
    <property type="project" value="UniProtKB-UniRule"/>
</dbReference>
<dbReference type="HAMAP" id="MF_00236">
    <property type="entry name" value="TatA_E"/>
    <property type="match status" value="1"/>
</dbReference>
<keyword evidence="5 9" id="KW-0653">Protein transport</keyword>
<comment type="caution">
    <text evidence="10">The sequence shown here is derived from an EMBL/GenBank/DDBJ whole genome shotgun (WGS) entry which is preliminary data.</text>
</comment>
<keyword evidence="2 9" id="KW-0813">Transport</keyword>
<gene>
    <name evidence="9 10" type="primary">tatA</name>
    <name evidence="10" type="ORF">ENV67_02720</name>
</gene>
<feature type="transmembrane region" description="Helical" evidence="9">
    <location>
        <begin position="6"/>
        <end position="23"/>
    </location>
</feature>
<evidence type="ECO:0000256" key="5">
    <source>
        <dbReference type="ARBA" id="ARBA00022927"/>
    </source>
</evidence>
<proteinExistence type="inferred from homology"/>
<dbReference type="NCBIfam" id="TIGR01411">
    <property type="entry name" value="tatAE"/>
    <property type="match status" value="1"/>
</dbReference>
<evidence type="ECO:0000256" key="7">
    <source>
        <dbReference type="ARBA" id="ARBA00023010"/>
    </source>
</evidence>
<dbReference type="NCBIfam" id="NF011430">
    <property type="entry name" value="PRK14861.1"/>
    <property type="match status" value="1"/>
</dbReference>
<dbReference type="EMBL" id="DTHG01000031">
    <property type="protein sequence ID" value="HGW91437.1"/>
    <property type="molecule type" value="Genomic_DNA"/>
</dbReference>
<keyword evidence="3 9" id="KW-1003">Cell membrane</keyword>
<evidence type="ECO:0000256" key="3">
    <source>
        <dbReference type="ARBA" id="ARBA00022475"/>
    </source>
</evidence>
<dbReference type="InterPro" id="IPR006312">
    <property type="entry name" value="TatA/E"/>
</dbReference>
<comment type="subcellular location">
    <subcellularLocation>
        <location evidence="1 9">Cell membrane</location>
        <topology evidence="1 9">Single-pass membrane protein</topology>
    </subcellularLocation>
</comment>
<comment type="subunit">
    <text evidence="9">Forms a complex with TatC.</text>
</comment>
<dbReference type="InterPro" id="IPR003369">
    <property type="entry name" value="TatA/B/E"/>
</dbReference>
<dbReference type="PANTHER" id="PTHR42982">
    <property type="entry name" value="SEC-INDEPENDENT PROTEIN TRANSLOCASE PROTEIN TATA"/>
    <property type="match status" value="1"/>
</dbReference>
<comment type="function">
    <text evidence="9">Part of the twin-arginine translocation (Tat) system that transports large folded proteins containing a characteristic twin-arginine motif in their signal peptide across membranes. TatA could form the protein-conducting channel of the Tat system.</text>
</comment>
<evidence type="ECO:0000256" key="2">
    <source>
        <dbReference type="ARBA" id="ARBA00022448"/>
    </source>
</evidence>
<organism evidence="10">
    <name type="scientific">candidate division WOR-3 bacterium</name>
    <dbReference type="NCBI Taxonomy" id="2052148"/>
    <lineage>
        <taxon>Bacteria</taxon>
        <taxon>Bacteria division WOR-3</taxon>
    </lineage>
</organism>
<evidence type="ECO:0000256" key="6">
    <source>
        <dbReference type="ARBA" id="ARBA00022989"/>
    </source>
</evidence>
<keyword evidence="6 9" id="KW-1133">Transmembrane helix</keyword>
<keyword evidence="8 9" id="KW-0472">Membrane</keyword>
<dbReference type="GO" id="GO:0043953">
    <property type="term" value="P:protein transport by the Tat complex"/>
    <property type="evidence" value="ECO:0007669"/>
    <property type="project" value="UniProtKB-UniRule"/>
</dbReference>
<comment type="similarity">
    <text evidence="9">Belongs to the TatA/E family.</text>
</comment>
<dbReference type="GO" id="GO:0033281">
    <property type="term" value="C:TAT protein transport complex"/>
    <property type="evidence" value="ECO:0007669"/>
    <property type="project" value="UniProtKB-UniRule"/>
</dbReference>
<evidence type="ECO:0000256" key="4">
    <source>
        <dbReference type="ARBA" id="ARBA00022692"/>
    </source>
</evidence>
<dbReference type="PANTHER" id="PTHR42982:SF1">
    <property type="entry name" value="SEC-INDEPENDENT PROTEIN TRANSLOCASE PROTEIN TATA"/>
    <property type="match status" value="1"/>
</dbReference>
<evidence type="ECO:0000313" key="10">
    <source>
        <dbReference type="EMBL" id="HGW91437.1"/>
    </source>
</evidence>
<keyword evidence="7 9" id="KW-0811">Translocation</keyword>
<dbReference type="Pfam" id="PF02416">
    <property type="entry name" value="TatA_B_E"/>
    <property type="match status" value="1"/>
</dbReference>
<evidence type="ECO:0000256" key="8">
    <source>
        <dbReference type="ARBA" id="ARBA00023136"/>
    </source>
</evidence>
<dbReference type="AlphaFoldDB" id="A0A7C4U6S4"/>
<reference evidence="10" key="1">
    <citation type="journal article" date="2020" name="mSystems">
        <title>Genome- and Community-Level Interaction Insights into Carbon Utilization and Element Cycling Functions of Hydrothermarchaeota in Hydrothermal Sediment.</title>
        <authorList>
            <person name="Zhou Z."/>
            <person name="Liu Y."/>
            <person name="Xu W."/>
            <person name="Pan J."/>
            <person name="Luo Z.H."/>
            <person name="Li M."/>
        </authorList>
    </citation>
    <scope>NUCLEOTIDE SEQUENCE [LARGE SCALE GENOMIC DNA]</scope>
    <source>
        <strain evidence="10">SpSt-780</strain>
    </source>
</reference>
<keyword evidence="4 9" id="KW-0812">Transmembrane</keyword>
<evidence type="ECO:0000256" key="9">
    <source>
        <dbReference type="HAMAP-Rule" id="MF_00236"/>
    </source>
</evidence>